<evidence type="ECO:0000256" key="1">
    <source>
        <dbReference type="SAM" id="MobiDB-lite"/>
    </source>
</evidence>
<name>A0ABS5BMV4_9BACT</name>
<comment type="caution">
    <text evidence="2">The sequence shown here is derived from an EMBL/GenBank/DDBJ whole genome shotgun (WGS) entry which is preliminary data.</text>
</comment>
<gene>
    <name evidence="2" type="ORF">J8F10_05790</name>
</gene>
<evidence type="ECO:0008006" key="4">
    <source>
        <dbReference type="Google" id="ProtNLM"/>
    </source>
</evidence>
<proteinExistence type="predicted"/>
<accession>A0ABS5BMV4</accession>
<dbReference type="RefSeq" id="WP_210652905.1">
    <property type="nucleotide sequence ID" value="NZ_JAGKQQ010000001.1"/>
</dbReference>
<organism evidence="2 3">
    <name type="scientific">Gemmata palustris</name>
    <dbReference type="NCBI Taxonomy" id="2822762"/>
    <lineage>
        <taxon>Bacteria</taxon>
        <taxon>Pseudomonadati</taxon>
        <taxon>Planctomycetota</taxon>
        <taxon>Planctomycetia</taxon>
        <taxon>Gemmatales</taxon>
        <taxon>Gemmataceae</taxon>
        <taxon>Gemmata</taxon>
    </lineage>
</organism>
<sequence>MNRSRVAKLERHARKHPCPECGRVERSSTTGADPFVRLSPEERAELRGILRYGVTPPCTRCGRVGHDPKLLTDDQKGRVAWLFRKSLFGEGRSRVDMCPGSALTEELSHR</sequence>
<dbReference type="Proteomes" id="UP000676565">
    <property type="component" value="Unassembled WGS sequence"/>
</dbReference>
<evidence type="ECO:0000313" key="2">
    <source>
        <dbReference type="EMBL" id="MBP3954792.1"/>
    </source>
</evidence>
<reference evidence="2 3" key="1">
    <citation type="submission" date="2021-04" db="EMBL/GenBank/DDBJ databases">
        <authorList>
            <person name="Ivanova A."/>
        </authorList>
    </citation>
    <scope>NUCLEOTIDE SEQUENCE [LARGE SCALE GENOMIC DNA]</scope>
    <source>
        <strain evidence="2 3">G18</strain>
    </source>
</reference>
<feature type="region of interest" description="Disordered" evidence="1">
    <location>
        <begin position="1"/>
        <end position="34"/>
    </location>
</feature>
<dbReference type="EMBL" id="JAGKQQ010000001">
    <property type="protein sequence ID" value="MBP3954792.1"/>
    <property type="molecule type" value="Genomic_DNA"/>
</dbReference>
<protein>
    <recommendedName>
        <fullName evidence="4">YgiT-type zinc finger protein</fullName>
    </recommendedName>
</protein>
<evidence type="ECO:0000313" key="3">
    <source>
        <dbReference type="Proteomes" id="UP000676565"/>
    </source>
</evidence>
<keyword evidence="3" id="KW-1185">Reference proteome</keyword>